<feature type="compositionally biased region" description="Low complexity" evidence="1">
    <location>
        <begin position="42"/>
        <end position="51"/>
    </location>
</feature>
<comment type="caution">
    <text evidence="3">The sequence shown here is derived from an EMBL/GenBank/DDBJ whole genome shotgun (WGS) entry which is preliminary data.</text>
</comment>
<dbReference type="Proteomes" id="UP000784294">
    <property type="component" value="Unassembled WGS sequence"/>
</dbReference>
<keyword evidence="4" id="KW-1185">Reference proteome</keyword>
<evidence type="ECO:0000256" key="1">
    <source>
        <dbReference type="SAM" id="MobiDB-lite"/>
    </source>
</evidence>
<organism evidence="3 4">
    <name type="scientific">Protopolystoma xenopodis</name>
    <dbReference type="NCBI Taxonomy" id="117903"/>
    <lineage>
        <taxon>Eukaryota</taxon>
        <taxon>Metazoa</taxon>
        <taxon>Spiralia</taxon>
        <taxon>Lophotrochozoa</taxon>
        <taxon>Platyhelminthes</taxon>
        <taxon>Monogenea</taxon>
        <taxon>Polyopisthocotylea</taxon>
        <taxon>Polystomatidea</taxon>
        <taxon>Polystomatidae</taxon>
        <taxon>Protopolystoma</taxon>
    </lineage>
</organism>
<dbReference type="EMBL" id="CAAALY010007867">
    <property type="protein sequence ID" value="VEL10034.1"/>
    <property type="molecule type" value="Genomic_DNA"/>
</dbReference>
<protein>
    <submittedName>
        <fullName evidence="3">Uncharacterized protein</fullName>
    </submittedName>
</protein>
<gene>
    <name evidence="3" type="ORF">PXEA_LOCUS3474</name>
</gene>
<accession>A0A448WET6</accession>
<keyword evidence="2" id="KW-0812">Transmembrane</keyword>
<evidence type="ECO:0000313" key="3">
    <source>
        <dbReference type="EMBL" id="VEL10034.1"/>
    </source>
</evidence>
<keyword evidence="2" id="KW-1133">Transmembrane helix</keyword>
<sequence>MRVCQINERTGVTPRHLRSLGVSGVARRDSQGSPVRHGSLTSQNSSASQNSRQLYAHVDGSKTSLREDQSMAHVGPFYGPGLPTRYVEVWHHFELADDFISGISIHHSYLLLLVCSPSMASNSLLSHPAYSTQISSTSLVTAVVSPLAPNCQSEIPKPYMLVVDIGIEIGKSLFGPGSLAPGMLLDDYQVVSREEILLRKSDRQNFLSYNLGEPTSFNFLISLTIPEVYICIYIIYYIYIYIYIY</sequence>
<reference evidence="3" key="1">
    <citation type="submission" date="2018-11" db="EMBL/GenBank/DDBJ databases">
        <authorList>
            <consortium name="Pathogen Informatics"/>
        </authorList>
    </citation>
    <scope>NUCLEOTIDE SEQUENCE</scope>
</reference>
<feature type="region of interest" description="Disordered" evidence="1">
    <location>
        <begin position="21"/>
        <end position="51"/>
    </location>
</feature>
<proteinExistence type="predicted"/>
<evidence type="ECO:0000256" key="2">
    <source>
        <dbReference type="SAM" id="Phobius"/>
    </source>
</evidence>
<feature type="transmembrane region" description="Helical" evidence="2">
    <location>
        <begin position="219"/>
        <end position="244"/>
    </location>
</feature>
<keyword evidence="2" id="KW-0472">Membrane</keyword>
<evidence type="ECO:0000313" key="4">
    <source>
        <dbReference type="Proteomes" id="UP000784294"/>
    </source>
</evidence>
<name>A0A448WET6_9PLAT</name>
<dbReference type="AlphaFoldDB" id="A0A448WET6"/>